<evidence type="ECO:0000313" key="7">
    <source>
        <dbReference type="EMBL" id="SFP47327.1"/>
    </source>
</evidence>
<dbReference type="OrthoDB" id="9814143at2"/>
<reference evidence="7 8" key="1">
    <citation type="submission" date="2016-10" db="EMBL/GenBank/DDBJ databases">
        <authorList>
            <person name="de Groot N.N."/>
        </authorList>
    </citation>
    <scope>NUCLEOTIDE SEQUENCE [LARGE SCALE GENOMIC DNA]</scope>
    <source>
        <strain evidence="8">E92,LMG 26720,CCM 7988</strain>
    </source>
</reference>
<dbReference type="RefSeq" id="WP_092014414.1">
    <property type="nucleotide sequence ID" value="NZ_FOXH01000003.1"/>
</dbReference>
<keyword evidence="3 5" id="KW-1133">Transmembrane helix</keyword>
<gene>
    <name evidence="7" type="ORF">SAMN04515674_103271</name>
</gene>
<evidence type="ECO:0000256" key="4">
    <source>
        <dbReference type="ARBA" id="ARBA00023136"/>
    </source>
</evidence>
<dbReference type="EMBL" id="FOXH01000003">
    <property type="protein sequence ID" value="SFP47327.1"/>
    <property type="molecule type" value="Genomic_DNA"/>
</dbReference>
<evidence type="ECO:0000256" key="2">
    <source>
        <dbReference type="ARBA" id="ARBA00022692"/>
    </source>
</evidence>
<name>A0A1I5QML0_9BACT</name>
<feature type="transmembrane region" description="Helical" evidence="5">
    <location>
        <begin position="29"/>
        <end position="49"/>
    </location>
</feature>
<feature type="transmembrane region" description="Helical" evidence="5">
    <location>
        <begin position="61"/>
        <end position="82"/>
    </location>
</feature>
<keyword evidence="2 5" id="KW-0812">Transmembrane</keyword>
<proteinExistence type="predicted"/>
<evidence type="ECO:0000256" key="1">
    <source>
        <dbReference type="ARBA" id="ARBA00004141"/>
    </source>
</evidence>
<dbReference type="AlphaFoldDB" id="A0A1I5QML0"/>
<dbReference type="STRING" id="1079859.SAMN04515674_103271"/>
<dbReference type="PANTHER" id="PTHR38480">
    <property type="entry name" value="SLR0254 PROTEIN"/>
    <property type="match status" value="1"/>
</dbReference>
<dbReference type="PANTHER" id="PTHR38480:SF1">
    <property type="entry name" value="SLR0254 PROTEIN"/>
    <property type="match status" value="1"/>
</dbReference>
<sequence length="238" mass="26678">MSELKIQTSQNVTLEFTAASVGDRILAHIIDYLIFFAWFLIFLLTLGVLGKDLFNTTIGPVSITLFMILPILFYDLLCEIFMNGQSVGKIAMKIKVLKLDGSHPTIGAYLMRWIFRVFDRGLIALITIAVNNKGQRLGDIAAGTTVVKLRNPVSLEDLVTEKTDINYVLTFPEASLLSDKDIVTLRAVVRKYEREGNEDLLEQAALKVKSVTNISTELDDLTFLNKILQDHTHLMTAE</sequence>
<dbReference type="GO" id="GO:0016020">
    <property type="term" value="C:membrane"/>
    <property type="evidence" value="ECO:0007669"/>
    <property type="project" value="UniProtKB-SubCell"/>
</dbReference>
<feature type="domain" description="RDD" evidence="6">
    <location>
        <begin position="19"/>
        <end position="143"/>
    </location>
</feature>
<evidence type="ECO:0000313" key="8">
    <source>
        <dbReference type="Proteomes" id="UP000199306"/>
    </source>
</evidence>
<dbReference type="Proteomes" id="UP000199306">
    <property type="component" value="Unassembled WGS sequence"/>
</dbReference>
<protein>
    <submittedName>
        <fullName evidence="7">Uncharacterized membrane protein YckC, RDD family</fullName>
    </submittedName>
</protein>
<keyword evidence="8" id="KW-1185">Reference proteome</keyword>
<comment type="subcellular location">
    <subcellularLocation>
        <location evidence="1">Membrane</location>
        <topology evidence="1">Multi-pass membrane protein</topology>
    </subcellularLocation>
</comment>
<evidence type="ECO:0000256" key="3">
    <source>
        <dbReference type="ARBA" id="ARBA00022989"/>
    </source>
</evidence>
<keyword evidence="4 5" id="KW-0472">Membrane</keyword>
<organism evidence="7 8">
    <name type="scientific">Pseudarcicella hirudinis</name>
    <dbReference type="NCBI Taxonomy" id="1079859"/>
    <lineage>
        <taxon>Bacteria</taxon>
        <taxon>Pseudomonadati</taxon>
        <taxon>Bacteroidota</taxon>
        <taxon>Cytophagia</taxon>
        <taxon>Cytophagales</taxon>
        <taxon>Flectobacillaceae</taxon>
        <taxon>Pseudarcicella</taxon>
    </lineage>
</organism>
<dbReference type="Pfam" id="PF06271">
    <property type="entry name" value="RDD"/>
    <property type="match status" value="1"/>
</dbReference>
<evidence type="ECO:0000259" key="6">
    <source>
        <dbReference type="Pfam" id="PF06271"/>
    </source>
</evidence>
<evidence type="ECO:0000256" key="5">
    <source>
        <dbReference type="SAM" id="Phobius"/>
    </source>
</evidence>
<accession>A0A1I5QML0</accession>
<dbReference type="InterPro" id="IPR010432">
    <property type="entry name" value="RDD"/>
</dbReference>